<proteinExistence type="inferred from homology"/>
<accession>A0A133V1E6</accession>
<comment type="similarity">
    <text evidence="1">Belongs to the CTAG/PCC1 family.</text>
</comment>
<evidence type="ECO:0000313" key="3">
    <source>
        <dbReference type="Proteomes" id="UP000070520"/>
    </source>
</evidence>
<dbReference type="NCBIfam" id="NF011470">
    <property type="entry name" value="PRK14887.1"/>
    <property type="match status" value="1"/>
</dbReference>
<evidence type="ECO:0000256" key="1">
    <source>
        <dbReference type="ARBA" id="ARBA00007073"/>
    </source>
</evidence>
<name>A0A133V1E6_9EURY</name>
<dbReference type="EMBL" id="LHXW01000008">
    <property type="protein sequence ID" value="KXB00274.1"/>
    <property type="molecule type" value="Genomic_DNA"/>
</dbReference>
<reference evidence="2 3" key="1">
    <citation type="journal article" date="2016" name="Sci. Rep.">
        <title>Metabolic traits of an uncultured archaeal lineage -MSBL1- from brine pools of the Red Sea.</title>
        <authorList>
            <person name="Mwirichia R."/>
            <person name="Alam I."/>
            <person name="Rashid M."/>
            <person name="Vinu M."/>
            <person name="Ba-Alawi W."/>
            <person name="Anthony Kamau A."/>
            <person name="Kamanda Ngugi D."/>
            <person name="Goker M."/>
            <person name="Klenk H.P."/>
            <person name="Bajic V."/>
            <person name="Stingl U."/>
        </authorList>
    </citation>
    <scope>NUCLEOTIDE SEQUENCE [LARGE SCALE GENOMIC DNA]</scope>
    <source>
        <strain evidence="2">SCGC-AAA261C02</strain>
    </source>
</reference>
<keyword evidence="3" id="KW-1185">Reference proteome</keyword>
<dbReference type="Pfam" id="PF09341">
    <property type="entry name" value="Pcc1"/>
    <property type="match status" value="1"/>
</dbReference>
<dbReference type="Gene3D" id="3.30.310.50">
    <property type="entry name" value="Alpha-D-phosphohexomutase, C-terminal domain"/>
    <property type="match status" value="1"/>
</dbReference>
<comment type="caution">
    <text evidence="2">The sequence shown here is derived from an EMBL/GenBank/DDBJ whole genome shotgun (WGS) entry which is preliminary data.</text>
</comment>
<sequence>MVEAIETNASIELPFSSPEEAEVIHDSLKPEELLPKTTRTKVDITRRKNILYLKINAKDTAALRAAVNSFLRWAVVARDMTKV</sequence>
<protein>
    <recommendedName>
        <fullName evidence="4">Transcription factor Pcc1</fullName>
    </recommendedName>
</protein>
<evidence type="ECO:0000313" key="2">
    <source>
        <dbReference type="EMBL" id="KXB00274.1"/>
    </source>
</evidence>
<organism evidence="2 3">
    <name type="scientific">candidate division MSBL1 archaeon SCGC-AAA261C02</name>
    <dbReference type="NCBI Taxonomy" id="1698272"/>
    <lineage>
        <taxon>Archaea</taxon>
        <taxon>Methanobacteriati</taxon>
        <taxon>Methanobacteriota</taxon>
        <taxon>candidate division MSBL1</taxon>
    </lineage>
</organism>
<dbReference type="Proteomes" id="UP000070520">
    <property type="component" value="Unassembled WGS sequence"/>
</dbReference>
<dbReference type="AlphaFoldDB" id="A0A133V1E6"/>
<evidence type="ECO:0008006" key="4">
    <source>
        <dbReference type="Google" id="ProtNLM"/>
    </source>
</evidence>
<dbReference type="InterPro" id="IPR015419">
    <property type="entry name" value="CTAG/Pcc1"/>
</dbReference>
<gene>
    <name evidence="2" type="ORF">AKJ42_01225</name>
</gene>